<evidence type="ECO:0000256" key="3">
    <source>
        <dbReference type="PROSITE-ProRule" id="PRU00023"/>
    </source>
</evidence>
<feature type="region of interest" description="Disordered" evidence="4">
    <location>
        <begin position="1"/>
        <end position="26"/>
    </location>
</feature>
<dbReference type="PANTHER" id="PTHR24171:SF8">
    <property type="entry name" value="BRCA1-ASSOCIATED RING DOMAIN PROTEIN 1"/>
    <property type="match status" value="1"/>
</dbReference>
<keyword evidence="1" id="KW-0677">Repeat</keyword>
<feature type="compositionally biased region" description="Polar residues" evidence="4">
    <location>
        <begin position="1"/>
        <end position="16"/>
    </location>
</feature>
<evidence type="ECO:0000256" key="1">
    <source>
        <dbReference type="ARBA" id="ARBA00022737"/>
    </source>
</evidence>
<accession>A0A8H4FQ37</accession>
<dbReference type="EMBL" id="WVTB01000013">
    <property type="protein sequence ID" value="KAF3810302.1"/>
    <property type="molecule type" value="Genomic_DNA"/>
</dbReference>
<keyword evidence="6" id="KW-1185">Reference proteome</keyword>
<feature type="repeat" description="ANK" evidence="3">
    <location>
        <begin position="145"/>
        <end position="177"/>
    </location>
</feature>
<dbReference type="SMART" id="SM00248">
    <property type="entry name" value="ANK"/>
    <property type="match status" value="2"/>
</dbReference>
<sequence length="227" mass="25100">MSIHGSSNSGGQSERNSPPRIEPSGLLQVQTVYDDVGRDDGNIASPIFEDINKLEVIELQKGNVPDEAQHEYEETPLHKLINTAADDVSALRDLEENLEEWKPLINIRCSDTKETALLLATWKEFEGVTAKLLREGADPELEDDSGWLPLQVACDVGNETIIEALLSVGADAAKRGHDGQYPLDGAVRWPLKSQLMRQLVKPHEKSINEVYKESECIMALKALLTSC</sequence>
<dbReference type="GO" id="GO:0085020">
    <property type="term" value="P:protein K6-linked ubiquitination"/>
    <property type="evidence" value="ECO:0007669"/>
    <property type="project" value="TreeGrafter"/>
</dbReference>
<dbReference type="PROSITE" id="PS50088">
    <property type="entry name" value="ANK_REPEAT"/>
    <property type="match status" value="1"/>
</dbReference>
<dbReference type="PANTHER" id="PTHR24171">
    <property type="entry name" value="ANKYRIN REPEAT DOMAIN-CONTAINING PROTEIN 39-RELATED"/>
    <property type="match status" value="1"/>
</dbReference>
<evidence type="ECO:0000256" key="2">
    <source>
        <dbReference type="ARBA" id="ARBA00023043"/>
    </source>
</evidence>
<dbReference type="GO" id="GO:0004842">
    <property type="term" value="F:ubiquitin-protein transferase activity"/>
    <property type="evidence" value="ECO:0007669"/>
    <property type="project" value="TreeGrafter"/>
</dbReference>
<dbReference type="AlphaFoldDB" id="A0A8H4FQ37"/>
<evidence type="ECO:0000256" key="4">
    <source>
        <dbReference type="SAM" id="MobiDB-lite"/>
    </source>
</evidence>
<evidence type="ECO:0000313" key="6">
    <source>
        <dbReference type="Proteomes" id="UP000613401"/>
    </source>
</evidence>
<evidence type="ECO:0000313" key="5">
    <source>
        <dbReference type="EMBL" id="KAF3810302.1"/>
    </source>
</evidence>
<reference evidence="5" key="1">
    <citation type="journal article" date="2020" name="Phytopathology">
        <title>Genome sequence and comparative analysis of Colletotrichum gloeosporioides isolated from Liriodendron leaves.</title>
        <authorList>
            <person name="Fu F.F."/>
            <person name="Hao Z."/>
            <person name="Wang P."/>
            <person name="Lu Y."/>
            <person name="Xue L.J."/>
            <person name="Wei G."/>
            <person name="Tian Y."/>
            <person name="Baishi H."/>
            <person name="Xu H."/>
            <person name="Shi J."/>
            <person name="Cheng T."/>
            <person name="Wang G."/>
            <person name="Yi Y."/>
            <person name="Chen J."/>
        </authorList>
    </citation>
    <scope>NUCLEOTIDE SEQUENCE</scope>
    <source>
        <strain evidence="5">Lc1</strain>
    </source>
</reference>
<dbReference type="SUPFAM" id="SSF48403">
    <property type="entry name" value="Ankyrin repeat"/>
    <property type="match status" value="1"/>
</dbReference>
<evidence type="ECO:0008006" key="7">
    <source>
        <dbReference type="Google" id="ProtNLM"/>
    </source>
</evidence>
<dbReference type="Proteomes" id="UP000613401">
    <property type="component" value="Unassembled WGS sequence"/>
</dbReference>
<dbReference type="PROSITE" id="PS50297">
    <property type="entry name" value="ANK_REP_REGION"/>
    <property type="match status" value="1"/>
</dbReference>
<protein>
    <recommendedName>
        <fullName evidence="7">Ankyrin repeat protein</fullName>
    </recommendedName>
</protein>
<gene>
    <name evidence="5" type="ORF">GCG54_00002760</name>
</gene>
<comment type="caution">
    <text evidence="5">The sequence shown here is derived from an EMBL/GenBank/DDBJ whole genome shotgun (WGS) entry which is preliminary data.</text>
</comment>
<reference evidence="5" key="2">
    <citation type="submission" date="2020-03" db="EMBL/GenBank/DDBJ databases">
        <authorList>
            <person name="Fu F.-F."/>
            <person name="Chen J."/>
        </authorList>
    </citation>
    <scope>NUCLEOTIDE SEQUENCE</scope>
    <source>
        <strain evidence="5">Lc1</strain>
    </source>
</reference>
<organism evidence="5 6">
    <name type="scientific">Colletotrichum gloeosporioides</name>
    <name type="common">Anthracnose fungus</name>
    <name type="synonym">Glomerella cingulata</name>
    <dbReference type="NCBI Taxonomy" id="474922"/>
    <lineage>
        <taxon>Eukaryota</taxon>
        <taxon>Fungi</taxon>
        <taxon>Dikarya</taxon>
        <taxon>Ascomycota</taxon>
        <taxon>Pezizomycotina</taxon>
        <taxon>Sordariomycetes</taxon>
        <taxon>Hypocreomycetidae</taxon>
        <taxon>Glomerellales</taxon>
        <taxon>Glomerellaceae</taxon>
        <taxon>Colletotrichum</taxon>
        <taxon>Colletotrichum gloeosporioides species complex</taxon>
    </lineage>
</organism>
<dbReference type="Gene3D" id="1.25.40.20">
    <property type="entry name" value="Ankyrin repeat-containing domain"/>
    <property type="match status" value="1"/>
</dbReference>
<dbReference type="RefSeq" id="XP_045269461.1">
    <property type="nucleotide sequence ID" value="XM_045402843.1"/>
</dbReference>
<dbReference type="InterPro" id="IPR036770">
    <property type="entry name" value="Ankyrin_rpt-contain_sf"/>
</dbReference>
<proteinExistence type="predicted"/>
<name>A0A8H4FQ37_COLGL</name>
<dbReference type="InterPro" id="IPR002110">
    <property type="entry name" value="Ankyrin_rpt"/>
</dbReference>
<keyword evidence="2 3" id="KW-0040">ANK repeat</keyword>
<dbReference type="GeneID" id="69009921"/>